<keyword evidence="2 5" id="KW-0812">Transmembrane</keyword>
<comment type="subcellular location">
    <subcellularLocation>
        <location evidence="1">Membrane</location>
        <topology evidence="1">Multi-pass membrane protein</topology>
    </subcellularLocation>
</comment>
<comment type="caution">
    <text evidence="6">The sequence shown here is derived from an EMBL/GenBank/DDBJ whole genome shotgun (WGS) entry which is preliminary data.</text>
</comment>
<evidence type="ECO:0000313" key="7">
    <source>
        <dbReference type="Proteomes" id="UP001209229"/>
    </source>
</evidence>
<accession>A0AAE3SG20</accession>
<dbReference type="PANTHER" id="PTHR37306:SF1">
    <property type="entry name" value="COLICIN V PRODUCTION PROTEIN"/>
    <property type="match status" value="1"/>
</dbReference>
<dbReference type="PANTHER" id="PTHR37306">
    <property type="entry name" value="COLICIN V PRODUCTION PROTEIN"/>
    <property type="match status" value="1"/>
</dbReference>
<dbReference type="GO" id="GO:0016020">
    <property type="term" value="C:membrane"/>
    <property type="evidence" value="ECO:0007669"/>
    <property type="project" value="UniProtKB-SubCell"/>
</dbReference>
<evidence type="ECO:0000256" key="4">
    <source>
        <dbReference type="ARBA" id="ARBA00023136"/>
    </source>
</evidence>
<keyword evidence="3 5" id="KW-1133">Transmembrane helix</keyword>
<dbReference type="EMBL" id="JAPDPJ010000019">
    <property type="protein sequence ID" value="MCW3786828.1"/>
    <property type="molecule type" value="Genomic_DNA"/>
</dbReference>
<keyword evidence="4 5" id="KW-0472">Membrane</keyword>
<dbReference type="RefSeq" id="WP_301190393.1">
    <property type="nucleotide sequence ID" value="NZ_JAPDPJ010000019.1"/>
</dbReference>
<feature type="transmembrane region" description="Helical" evidence="5">
    <location>
        <begin position="28"/>
        <end position="46"/>
    </location>
</feature>
<reference evidence="6" key="1">
    <citation type="submission" date="2022-10" db="EMBL/GenBank/DDBJ databases">
        <authorList>
            <person name="Yu W.X."/>
        </authorList>
    </citation>
    <scope>NUCLEOTIDE SEQUENCE</scope>
    <source>
        <strain evidence="6">AAT</strain>
    </source>
</reference>
<sequence>MNYFDIIVGIILIIALVRGYKNGLVIELATLTALVLGVLGAIKFSGLTEEWLMQHISVSYIGLIAFIVTFAGIVIAVHLIAKAIDKLITAVALGFINRVFGALFSFIKYAFVLSIVMAIFASFDRTFNLIPEDTRDSSILYEPLSEFAPIVFPYLNFDKDDAKNKVQEVMEVSI</sequence>
<evidence type="ECO:0000256" key="3">
    <source>
        <dbReference type="ARBA" id="ARBA00022989"/>
    </source>
</evidence>
<feature type="transmembrane region" description="Helical" evidence="5">
    <location>
        <begin position="58"/>
        <end position="81"/>
    </location>
</feature>
<name>A0AAE3SG20_9BACT</name>
<organism evidence="6 7">
    <name type="scientific">Plebeiibacterium sediminum</name>
    <dbReference type="NCBI Taxonomy" id="2992112"/>
    <lineage>
        <taxon>Bacteria</taxon>
        <taxon>Pseudomonadati</taxon>
        <taxon>Bacteroidota</taxon>
        <taxon>Bacteroidia</taxon>
        <taxon>Marinilabiliales</taxon>
        <taxon>Marinilabiliaceae</taxon>
        <taxon>Plebeiibacterium</taxon>
    </lineage>
</organism>
<feature type="transmembrane region" description="Helical" evidence="5">
    <location>
        <begin position="102"/>
        <end position="123"/>
    </location>
</feature>
<evidence type="ECO:0000256" key="1">
    <source>
        <dbReference type="ARBA" id="ARBA00004141"/>
    </source>
</evidence>
<keyword evidence="7" id="KW-1185">Reference proteome</keyword>
<dbReference type="InterPro" id="IPR003825">
    <property type="entry name" value="Colicin-V_CvpA"/>
</dbReference>
<evidence type="ECO:0000256" key="5">
    <source>
        <dbReference type="SAM" id="Phobius"/>
    </source>
</evidence>
<dbReference type="AlphaFoldDB" id="A0AAE3SG20"/>
<dbReference type="Proteomes" id="UP001209229">
    <property type="component" value="Unassembled WGS sequence"/>
</dbReference>
<proteinExistence type="predicted"/>
<protein>
    <submittedName>
        <fullName evidence="6">CvpA family protein</fullName>
    </submittedName>
</protein>
<evidence type="ECO:0000256" key="2">
    <source>
        <dbReference type="ARBA" id="ARBA00022692"/>
    </source>
</evidence>
<dbReference type="Pfam" id="PF02674">
    <property type="entry name" value="Colicin_V"/>
    <property type="match status" value="1"/>
</dbReference>
<dbReference type="GO" id="GO:0009403">
    <property type="term" value="P:toxin biosynthetic process"/>
    <property type="evidence" value="ECO:0007669"/>
    <property type="project" value="InterPro"/>
</dbReference>
<gene>
    <name evidence="6" type="ORF">OM075_10140</name>
</gene>
<evidence type="ECO:0000313" key="6">
    <source>
        <dbReference type="EMBL" id="MCW3786828.1"/>
    </source>
</evidence>